<accession>A0ACC3DPJ7</accession>
<gene>
    <name evidence="1" type="ORF">LTS18_007471</name>
</gene>
<protein>
    <submittedName>
        <fullName evidence="1">Uncharacterized protein</fullName>
    </submittedName>
</protein>
<organism evidence="1 2">
    <name type="scientific">Coniosporium uncinatum</name>
    <dbReference type="NCBI Taxonomy" id="93489"/>
    <lineage>
        <taxon>Eukaryota</taxon>
        <taxon>Fungi</taxon>
        <taxon>Dikarya</taxon>
        <taxon>Ascomycota</taxon>
        <taxon>Pezizomycotina</taxon>
        <taxon>Dothideomycetes</taxon>
        <taxon>Dothideomycetes incertae sedis</taxon>
        <taxon>Coniosporium</taxon>
    </lineage>
</organism>
<comment type="caution">
    <text evidence="1">The sequence shown here is derived from an EMBL/GenBank/DDBJ whole genome shotgun (WGS) entry which is preliminary data.</text>
</comment>
<evidence type="ECO:0000313" key="1">
    <source>
        <dbReference type="EMBL" id="KAK3078452.1"/>
    </source>
</evidence>
<keyword evidence="2" id="KW-1185">Reference proteome</keyword>
<reference evidence="1" key="1">
    <citation type="submission" date="2024-09" db="EMBL/GenBank/DDBJ databases">
        <title>Black Yeasts Isolated from many extreme environments.</title>
        <authorList>
            <person name="Coleine C."/>
            <person name="Stajich J.E."/>
            <person name="Selbmann L."/>
        </authorList>
    </citation>
    <scope>NUCLEOTIDE SEQUENCE</scope>
    <source>
        <strain evidence="1">CCFEE 5737</strain>
    </source>
</reference>
<evidence type="ECO:0000313" key="2">
    <source>
        <dbReference type="Proteomes" id="UP001186974"/>
    </source>
</evidence>
<dbReference type="EMBL" id="JAWDJW010001883">
    <property type="protein sequence ID" value="KAK3078452.1"/>
    <property type="molecule type" value="Genomic_DNA"/>
</dbReference>
<sequence>MARSMSVRSHAILDTIDQAEHCYVSASASLAAQVTSSMQASQPSNTEITNHQGEGDHPDSPTAGDPTTPSHRRSDTLVISDEAFVDSPISDGDRRSYDSILSAYTDHTSASSVSYYSTHSKKYSTVTKEDASAFNPYQDQYDAHKPSPLRIRKVSFRKSTNASQSSKTTQASHISQLAVQRPVASRAKSDSTIRLTPPSSRFAPPTRRDRIFLESPTSDLTNLPNSTPNLVNTATTTTTHTPDSLPEIPPKNPLRNTAYATHLTAFTTTLESHILSLRRLRASVLDSARDRTHDRDDGQTFLYSASASSNSSTTSLDRLLRGSSSSSGGGKSTAAAAGSGLLNPRASVAASSVYSQLTTYESACEGGSGSEVGGGGGRGAGVTPMPKSISPSRFPVRFPIQLQLQLPTMQTTGVGRDKERDKTVRFSVPATEGRKEMSAEEKVERIRRGRLNGWVMKRFEPKRYGELAERALAEL</sequence>
<proteinExistence type="predicted"/>
<name>A0ACC3DPJ7_9PEZI</name>
<dbReference type="Proteomes" id="UP001186974">
    <property type="component" value="Unassembled WGS sequence"/>
</dbReference>